<evidence type="ECO:0000313" key="1">
    <source>
        <dbReference type="EMBL" id="KAI4364394.1"/>
    </source>
</evidence>
<gene>
    <name evidence="1" type="ORF">MLD38_020490</name>
</gene>
<organism evidence="1 2">
    <name type="scientific">Melastoma candidum</name>
    <dbReference type="NCBI Taxonomy" id="119954"/>
    <lineage>
        <taxon>Eukaryota</taxon>
        <taxon>Viridiplantae</taxon>
        <taxon>Streptophyta</taxon>
        <taxon>Embryophyta</taxon>
        <taxon>Tracheophyta</taxon>
        <taxon>Spermatophyta</taxon>
        <taxon>Magnoliopsida</taxon>
        <taxon>eudicotyledons</taxon>
        <taxon>Gunneridae</taxon>
        <taxon>Pentapetalae</taxon>
        <taxon>rosids</taxon>
        <taxon>malvids</taxon>
        <taxon>Myrtales</taxon>
        <taxon>Melastomataceae</taxon>
        <taxon>Melastomatoideae</taxon>
        <taxon>Melastomateae</taxon>
        <taxon>Melastoma</taxon>
    </lineage>
</organism>
<sequence length="446" mass="47614">MAAASSPSTPSSLLSLLIVFLSLARSQSLAGDLHSRPKPKAILLPVRKDSATLQYTTTIRQRTPLVPVKLTVDLGAKSPWVNCEGGYVSSTYKPVLCGSKFCELAVFNSCSSTCYQPRPEPGCNNNTCGQFESNSFIPTAYYGELSTDAAVLRSTDGKNPGRAVSVPGGIVFTCGFDPLTQQLAKNAKGMLGLGRSGISLPSVLSYAFGFPNKFGMCLSSSRSHGVIIFGDGPYFLQPGKEVSDYLIYTPLILNPVSTAVLSFLDEPSSDYFINVTGIKVNGQAVRLNPTLLKINNSGNGGTKLSTVNPYTVMETSIYKAVTKAFLAQVKYLKRVGSVQPFEYCFNTTGVGSTRVGPAVPQIELLLGKSSWIIFGANSMVYVGNGETFCLGIVDGGTDAKTSIVIGGHQLEDNLVQVDMVNKRLGFTSSLLFYQTTCANFNFTVAA</sequence>
<evidence type="ECO:0000313" key="2">
    <source>
        <dbReference type="Proteomes" id="UP001057402"/>
    </source>
</evidence>
<dbReference type="EMBL" id="CM042885">
    <property type="protein sequence ID" value="KAI4364394.1"/>
    <property type="molecule type" value="Genomic_DNA"/>
</dbReference>
<keyword evidence="2" id="KW-1185">Reference proteome</keyword>
<protein>
    <submittedName>
        <fullName evidence="1">Uncharacterized protein</fullName>
    </submittedName>
</protein>
<name>A0ACB9QD25_9MYRT</name>
<reference evidence="2" key="1">
    <citation type="journal article" date="2023" name="Front. Plant Sci.">
        <title>Chromosomal-level genome assembly of Melastoma candidum provides insights into trichome evolution.</title>
        <authorList>
            <person name="Zhong Y."/>
            <person name="Wu W."/>
            <person name="Sun C."/>
            <person name="Zou P."/>
            <person name="Liu Y."/>
            <person name="Dai S."/>
            <person name="Zhou R."/>
        </authorList>
    </citation>
    <scope>NUCLEOTIDE SEQUENCE [LARGE SCALE GENOMIC DNA]</scope>
</reference>
<dbReference type="Proteomes" id="UP001057402">
    <property type="component" value="Chromosome 6"/>
</dbReference>
<comment type="caution">
    <text evidence="1">The sequence shown here is derived from an EMBL/GenBank/DDBJ whole genome shotgun (WGS) entry which is preliminary data.</text>
</comment>
<proteinExistence type="predicted"/>
<accession>A0ACB9QD25</accession>